<evidence type="ECO:0000259" key="1">
    <source>
        <dbReference type="Pfam" id="PF22483"/>
    </source>
</evidence>
<name>A0A8J7DSE1_9CYAN</name>
<organism evidence="2 3">
    <name type="scientific">Vasconcelosia minhoensis LEGE 07310</name>
    <dbReference type="NCBI Taxonomy" id="915328"/>
    <lineage>
        <taxon>Bacteria</taxon>
        <taxon>Bacillati</taxon>
        <taxon>Cyanobacteriota</taxon>
        <taxon>Cyanophyceae</taxon>
        <taxon>Nodosilineales</taxon>
        <taxon>Cymatolegaceae</taxon>
        <taxon>Vasconcelosia</taxon>
        <taxon>Vasconcelosia minhoensis</taxon>
    </lineage>
</organism>
<evidence type="ECO:0000313" key="3">
    <source>
        <dbReference type="Proteomes" id="UP000636505"/>
    </source>
</evidence>
<feature type="domain" description="Transposase for insertion sequence element IS21-like C-terminal" evidence="1">
    <location>
        <begin position="2"/>
        <end position="54"/>
    </location>
</feature>
<dbReference type="InterPro" id="IPR054353">
    <property type="entry name" value="IstA-like_C"/>
</dbReference>
<dbReference type="Pfam" id="PF22483">
    <property type="entry name" value="Mu-transpos_C_2"/>
    <property type="match status" value="1"/>
</dbReference>
<protein>
    <recommendedName>
        <fullName evidence="1">Transposase for insertion sequence element IS21-like C-terminal domain-containing protein</fullName>
    </recommendedName>
</protein>
<keyword evidence="3" id="KW-1185">Reference proteome</keyword>
<dbReference type="EMBL" id="JADEXG010000084">
    <property type="protein sequence ID" value="MBE9080104.1"/>
    <property type="molecule type" value="Genomic_DNA"/>
</dbReference>
<proteinExistence type="predicted"/>
<accession>A0A8J7DSE1</accession>
<sequence length="175" mass="20567">MDYHIEVERHYYSVPYWYARRQVSVKVSEQLVEVFYEHQRIAAHPRSQVPHRHSTLADHMPPEHWAYKSQSKDKFLAWAAQTGPQTRRQVEAIFASKPYEEQAFRTLKGLQSLSTRYGQGRLEEACKRANALSMVGYRRLKAILKHHFDDIPVLVELPEPQPIDHDNVRGAAYYH</sequence>
<reference evidence="2" key="1">
    <citation type="submission" date="2020-10" db="EMBL/GenBank/DDBJ databases">
        <authorList>
            <person name="Castelo-Branco R."/>
            <person name="Eusebio N."/>
            <person name="Adriana R."/>
            <person name="Vieira A."/>
            <person name="Brugerolle De Fraissinette N."/>
            <person name="Rezende De Castro R."/>
            <person name="Schneider M.P."/>
            <person name="Vasconcelos V."/>
            <person name="Leao P.N."/>
        </authorList>
    </citation>
    <scope>NUCLEOTIDE SEQUENCE</scope>
    <source>
        <strain evidence="2">LEGE 07310</strain>
    </source>
</reference>
<comment type="caution">
    <text evidence="2">The sequence shown here is derived from an EMBL/GenBank/DDBJ whole genome shotgun (WGS) entry which is preliminary data.</text>
</comment>
<dbReference type="AlphaFoldDB" id="A0A8J7DSE1"/>
<dbReference type="RefSeq" id="WP_193911724.1">
    <property type="nucleotide sequence ID" value="NZ_JADEXG010000084.1"/>
</dbReference>
<dbReference type="Proteomes" id="UP000636505">
    <property type="component" value="Unassembled WGS sequence"/>
</dbReference>
<evidence type="ECO:0000313" key="2">
    <source>
        <dbReference type="EMBL" id="MBE9080104.1"/>
    </source>
</evidence>
<gene>
    <name evidence="2" type="ORF">IQ241_22895</name>
</gene>